<accession>A0AA40EJW4</accession>
<dbReference type="EMBL" id="JAUKUD010000006">
    <property type="protein sequence ID" value="KAK0740703.1"/>
    <property type="molecule type" value="Genomic_DNA"/>
</dbReference>
<dbReference type="AlphaFoldDB" id="A0AA40EJW4"/>
<dbReference type="Proteomes" id="UP001172155">
    <property type="component" value="Unassembled WGS sequence"/>
</dbReference>
<feature type="region of interest" description="Disordered" evidence="1">
    <location>
        <begin position="128"/>
        <end position="168"/>
    </location>
</feature>
<evidence type="ECO:0000256" key="1">
    <source>
        <dbReference type="SAM" id="MobiDB-lite"/>
    </source>
</evidence>
<evidence type="ECO:0000313" key="3">
    <source>
        <dbReference type="Proteomes" id="UP001172155"/>
    </source>
</evidence>
<reference evidence="2" key="1">
    <citation type="submission" date="2023-06" db="EMBL/GenBank/DDBJ databases">
        <title>Genome-scale phylogeny and comparative genomics of the fungal order Sordariales.</title>
        <authorList>
            <consortium name="Lawrence Berkeley National Laboratory"/>
            <person name="Hensen N."/>
            <person name="Bonometti L."/>
            <person name="Westerberg I."/>
            <person name="Brannstrom I.O."/>
            <person name="Guillou S."/>
            <person name="Cros-Aarteil S."/>
            <person name="Calhoun S."/>
            <person name="Haridas S."/>
            <person name="Kuo A."/>
            <person name="Mondo S."/>
            <person name="Pangilinan J."/>
            <person name="Riley R."/>
            <person name="LaButti K."/>
            <person name="Andreopoulos B."/>
            <person name="Lipzen A."/>
            <person name="Chen C."/>
            <person name="Yanf M."/>
            <person name="Daum C."/>
            <person name="Ng V."/>
            <person name="Clum A."/>
            <person name="Steindorff A."/>
            <person name="Ohm R."/>
            <person name="Martin F."/>
            <person name="Silar P."/>
            <person name="Natvig D."/>
            <person name="Lalanne C."/>
            <person name="Gautier V."/>
            <person name="Ament-velasquez S.L."/>
            <person name="Kruys A."/>
            <person name="Hutchinson M.I."/>
            <person name="Powell A.J."/>
            <person name="Barry K."/>
            <person name="Miller A.N."/>
            <person name="Grigoriev I.V."/>
            <person name="Debuchy R."/>
            <person name="Gladieux P."/>
            <person name="Thoren M.H."/>
            <person name="Johannesson H."/>
        </authorList>
    </citation>
    <scope>NUCLEOTIDE SEQUENCE</scope>
    <source>
        <strain evidence="2">SMH3187-1</strain>
    </source>
</reference>
<name>A0AA40EJW4_9PEZI</name>
<protein>
    <submittedName>
        <fullName evidence="2">Uncharacterized protein</fullName>
    </submittedName>
</protein>
<feature type="region of interest" description="Disordered" evidence="1">
    <location>
        <begin position="52"/>
        <end position="83"/>
    </location>
</feature>
<comment type="caution">
    <text evidence="2">The sequence shown here is derived from an EMBL/GenBank/DDBJ whole genome shotgun (WGS) entry which is preliminary data.</text>
</comment>
<gene>
    <name evidence="2" type="ORF">B0T18DRAFT_418525</name>
</gene>
<keyword evidence="3" id="KW-1185">Reference proteome</keyword>
<sequence length="168" mass="17455">MSTHTHRTAATGGLYELSTPTTAAFPHRMPHHAGPFYHLDDDDKSTRTLTMGMGTRPGSSVGVGGGRSRTNTMRTARSEETAARVRVGEEEAWFPSELAGNAKVHMEGSGSGEGPAVGPGVGLGIQRPQSLVPPPPIGGGGARPVSTASSSAGWTVMRREGVQATPWL</sequence>
<evidence type="ECO:0000313" key="2">
    <source>
        <dbReference type="EMBL" id="KAK0740703.1"/>
    </source>
</evidence>
<organism evidence="2 3">
    <name type="scientific">Schizothecium vesticola</name>
    <dbReference type="NCBI Taxonomy" id="314040"/>
    <lineage>
        <taxon>Eukaryota</taxon>
        <taxon>Fungi</taxon>
        <taxon>Dikarya</taxon>
        <taxon>Ascomycota</taxon>
        <taxon>Pezizomycotina</taxon>
        <taxon>Sordariomycetes</taxon>
        <taxon>Sordariomycetidae</taxon>
        <taxon>Sordariales</taxon>
        <taxon>Schizotheciaceae</taxon>
        <taxon>Schizothecium</taxon>
    </lineage>
</organism>
<proteinExistence type="predicted"/>